<dbReference type="Proteomes" id="UP000765845">
    <property type="component" value="Unassembled WGS sequence"/>
</dbReference>
<feature type="domain" description="Exonuclease" evidence="6">
    <location>
        <begin position="27"/>
        <end position="191"/>
    </location>
</feature>
<dbReference type="CDD" id="cd06127">
    <property type="entry name" value="DEDDh"/>
    <property type="match status" value="1"/>
</dbReference>
<keyword evidence="2" id="KW-0540">Nuclease</keyword>
<sequence>MTSTIHSAVCSRQLGRLSGSAMLSELNLAYVDLETTGARAADDRITEIAVVTVRGGNELAWESLVQPHCEVPRFIQQLTGIDAALLAGAPDFERLAEDLLRRLEGAVLVAHNARFDAGFLRAAFTRCGLHYRPKRLCTLKLARALYPDWPRHGLDALCMMIGYHREQSHRAMADVRAMMVFVEYAVADLGEDRVFSEISIQMSRGGGGSKRRVAGPELSPSRSKS</sequence>
<accession>A0ABX1GEQ3</accession>
<evidence type="ECO:0000256" key="2">
    <source>
        <dbReference type="ARBA" id="ARBA00022722"/>
    </source>
</evidence>
<dbReference type="InterPro" id="IPR012337">
    <property type="entry name" value="RNaseH-like_sf"/>
</dbReference>
<evidence type="ECO:0000256" key="1">
    <source>
        <dbReference type="ARBA" id="ARBA00012417"/>
    </source>
</evidence>
<evidence type="ECO:0000256" key="5">
    <source>
        <dbReference type="SAM" id="MobiDB-lite"/>
    </source>
</evidence>
<gene>
    <name evidence="7" type="ORF">HCU74_05410</name>
</gene>
<dbReference type="GO" id="GO:0004527">
    <property type="term" value="F:exonuclease activity"/>
    <property type="evidence" value="ECO:0007669"/>
    <property type="project" value="UniProtKB-KW"/>
</dbReference>
<dbReference type="PANTHER" id="PTHR30231:SF37">
    <property type="entry name" value="EXODEOXYRIBONUCLEASE 10"/>
    <property type="match status" value="1"/>
</dbReference>
<dbReference type="RefSeq" id="WP_168449403.1">
    <property type="nucleotide sequence ID" value="NZ_JAAWWK010000002.1"/>
</dbReference>
<evidence type="ECO:0000313" key="8">
    <source>
        <dbReference type="Proteomes" id="UP000765845"/>
    </source>
</evidence>
<keyword evidence="8" id="KW-1185">Reference proteome</keyword>
<dbReference type="Gene3D" id="3.30.420.10">
    <property type="entry name" value="Ribonuclease H-like superfamily/Ribonuclease H"/>
    <property type="match status" value="1"/>
</dbReference>
<dbReference type="EC" id="2.7.7.7" evidence="1"/>
<dbReference type="PANTHER" id="PTHR30231">
    <property type="entry name" value="DNA POLYMERASE III SUBUNIT EPSILON"/>
    <property type="match status" value="1"/>
</dbReference>
<comment type="caution">
    <text evidence="7">The sequence shown here is derived from an EMBL/GenBank/DDBJ whole genome shotgun (WGS) entry which is preliminary data.</text>
</comment>
<evidence type="ECO:0000256" key="3">
    <source>
        <dbReference type="ARBA" id="ARBA00022839"/>
    </source>
</evidence>
<comment type="catalytic activity">
    <reaction evidence="4">
        <text>DNA(n) + a 2'-deoxyribonucleoside 5'-triphosphate = DNA(n+1) + diphosphate</text>
        <dbReference type="Rhea" id="RHEA:22508"/>
        <dbReference type="Rhea" id="RHEA-COMP:17339"/>
        <dbReference type="Rhea" id="RHEA-COMP:17340"/>
        <dbReference type="ChEBI" id="CHEBI:33019"/>
        <dbReference type="ChEBI" id="CHEBI:61560"/>
        <dbReference type="ChEBI" id="CHEBI:173112"/>
        <dbReference type="EC" id="2.7.7.7"/>
    </reaction>
</comment>
<dbReference type="Pfam" id="PF00929">
    <property type="entry name" value="RNase_T"/>
    <property type="match status" value="1"/>
</dbReference>
<keyword evidence="3 7" id="KW-0378">Hydrolase</keyword>
<dbReference type="SMART" id="SM00479">
    <property type="entry name" value="EXOIII"/>
    <property type="match status" value="1"/>
</dbReference>
<keyword evidence="3 7" id="KW-0269">Exonuclease</keyword>
<organism evidence="7 8">
    <name type="scientific">Spongiibacter thalassae</name>
    <dbReference type="NCBI Taxonomy" id="2721624"/>
    <lineage>
        <taxon>Bacteria</taxon>
        <taxon>Pseudomonadati</taxon>
        <taxon>Pseudomonadota</taxon>
        <taxon>Gammaproteobacteria</taxon>
        <taxon>Cellvibrionales</taxon>
        <taxon>Spongiibacteraceae</taxon>
        <taxon>Spongiibacter</taxon>
    </lineage>
</organism>
<dbReference type="EMBL" id="JAAWWK010000002">
    <property type="protein sequence ID" value="NKI16857.1"/>
    <property type="molecule type" value="Genomic_DNA"/>
</dbReference>
<name>A0ABX1GEQ3_9GAMM</name>
<feature type="region of interest" description="Disordered" evidence="5">
    <location>
        <begin position="203"/>
        <end position="225"/>
    </location>
</feature>
<evidence type="ECO:0000256" key="4">
    <source>
        <dbReference type="ARBA" id="ARBA00049244"/>
    </source>
</evidence>
<evidence type="ECO:0000259" key="6">
    <source>
        <dbReference type="SMART" id="SM00479"/>
    </source>
</evidence>
<proteinExistence type="predicted"/>
<dbReference type="InterPro" id="IPR036397">
    <property type="entry name" value="RNaseH_sf"/>
</dbReference>
<dbReference type="SUPFAM" id="SSF53098">
    <property type="entry name" value="Ribonuclease H-like"/>
    <property type="match status" value="1"/>
</dbReference>
<dbReference type="InterPro" id="IPR013520">
    <property type="entry name" value="Ribonucl_H"/>
</dbReference>
<evidence type="ECO:0000313" key="7">
    <source>
        <dbReference type="EMBL" id="NKI16857.1"/>
    </source>
</evidence>
<reference evidence="7 8" key="1">
    <citation type="submission" date="2020-04" db="EMBL/GenBank/DDBJ databases">
        <authorList>
            <person name="Yoon J."/>
        </authorList>
    </citation>
    <scope>NUCLEOTIDE SEQUENCE [LARGE SCALE GENOMIC DNA]</scope>
    <source>
        <strain evidence="7 8">KMU-166</strain>
    </source>
</reference>
<protein>
    <recommendedName>
        <fullName evidence="1">DNA-directed DNA polymerase</fullName>
        <ecNumber evidence="1">2.7.7.7</ecNumber>
    </recommendedName>
</protein>
<dbReference type="InterPro" id="IPR006054">
    <property type="entry name" value="DnaQ"/>
</dbReference>
<dbReference type="NCBIfam" id="TIGR00573">
    <property type="entry name" value="dnaq"/>
    <property type="match status" value="1"/>
</dbReference>